<keyword evidence="4" id="KW-1185">Reference proteome</keyword>
<evidence type="ECO:0000259" key="2">
    <source>
        <dbReference type="PROSITE" id="PS51782"/>
    </source>
</evidence>
<dbReference type="InterPro" id="IPR018392">
    <property type="entry name" value="LysM"/>
</dbReference>
<name>A0A101JGJ2_9ACTN</name>
<dbReference type="InterPro" id="IPR037120">
    <property type="entry name" value="Haem_peroxidase_sf_animal"/>
</dbReference>
<dbReference type="InterPro" id="IPR019791">
    <property type="entry name" value="Haem_peroxidase_animal"/>
</dbReference>
<dbReference type="InterPro" id="IPR052196">
    <property type="entry name" value="Bact_Kbp"/>
</dbReference>
<dbReference type="SUPFAM" id="SSF48113">
    <property type="entry name" value="Heme-dependent peroxidases"/>
    <property type="match status" value="1"/>
</dbReference>
<dbReference type="Pfam" id="PF03098">
    <property type="entry name" value="An_peroxidase"/>
    <property type="match status" value="1"/>
</dbReference>
<dbReference type="CDD" id="cd00118">
    <property type="entry name" value="LysM"/>
    <property type="match status" value="2"/>
</dbReference>
<proteinExistence type="predicted"/>
<protein>
    <recommendedName>
        <fullName evidence="2">LysM domain-containing protein</fullName>
    </recommendedName>
</protein>
<dbReference type="InterPro" id="IPR036779">
    <property type="entry name" value="LysM_dom_sf"/>
</dbReference>
<organism evidence="3 4">
    <name type="scientific">Actinoplanes awajinensis subsp. mycoplanecinus</name>
    <dbReference type="NCBI Taxonomy" id="135947"/>
    <lineage>
        <taxon>Bacteria</taxon>
        <taxon>Bacillati</taxon>
        <taxon>Actinomycetota</taxon>
        <taxon>Actinomycetes</taxon>
        <taxon>Micromonosporales</taxon>
        <taxon>Micromonosporaceae</taxon>
        <taxon>Actinoplanes</taxon>
    </lineage>
</organism>
<feature type="compositionally biased region" description="Basic and acidic residues" evidence="1">
    <location>
        <begin position="177"/>
        <end position="204"/>
    </location>
</feature>
<dbReference type="Gene3D" id="3.10.350.10">
    <property type="entry name" value="LysM domain"/>
    <property type="match status" value="2"/>
</dbReference>
<dbReference type="PANTHER" id="PTHR34700">
    <property type="entry name" value="POTASSIUM BINDING PROTEIN KBP"/>
    <property type="match status" value="1"/>
</dbReference>
<dbReference type="SUPFAM" id="SSF54106">
    <property type="entry name" value="LysM domain"/>
    <property type="match status" value="2"/>
</dbReference>
<dbReference type="Pfam" id="PF01476">
    <property type="entry name" value="LysM"/>
    <property type="match status" value="2"/>
</dbReference>
<dbReference type="Proteomes" id="UP000053244">
    <property type="component" value="Unassembled WGS sequence"/>
</dbReference>
<evidence type="ECO:0000256" key="1">
    <source>
        <dbReference type="SAM" id="MobiDB-lite"/>
    </source>
</evidence>
<feature type="region of interest" description="Disordered" evidence="1">
    <location>
        <begin position="160"/>
        <end position="204"/>
    </location>
</feature>
<accession>A0A101JGJ2</accession>
<dbReference type="SMART" id="SM00257">
    <property type="entry name" value="LysM"/>
    <property type="match status" value="2"/>
</dbReference>
<feature type="domain" description="LysM" evidence="2">
    <location>
        <begin position="586"/>
        <end position="635"/>
    </location>
</feature>
<evidence type="ECO:0000313" key="3">
    <source>
        <dbReference type="EMBL" id="KUL26340.1"/>
    </source>
</evidence>
<sequence length="637" mass="69340">MPRLLHGRIVTEEELNRAAGDVAEFSARSPARFAFTPPLDSHSFDYLFPSLQDDEANLLPEAANMPELLKKLGASMAQADVPAGDSAIPAAYTYLGQFIDHDITLEAGSGALADLLDPGMTPLPVAEIRHVVRNLRTGALDLDSVYGPPAPRDGAKMLIGNVSSLGGTQPPIKRPPGKGDDNDLPREPRSDDIEHDRAALTGDPRNDENLIISQLHVAFLKAHNKLVGQGLSFGEASRVLRQHYQHIVVHDFLKRIAEPAIVDDIVTSGNHWFDPAAYPFRMPLEFSFAGYRLGHTMVRAAYNFNLNFNLHGGIPASLELLFTFTALSGDLNDFDTIPDNWIIEWENVIGTGPNVSHARKLDTNIASVNDKALYNLHTLTGATETPVDAARLPVRNLLRGYRLRLPTGQAVAHLLGVPVLSKDEILTAVNSPAQAAALQAGGFESRTPLWFYVLAEANHFHQGERLGPVGSTLVAEVLIGLVRRSEDSILRLPAWKPYLPSAQAGTFELADLLRFAGVLGGAQPPRTYTVKKGDTLTAIAKSQLGDGNRWPEIYLMNRGTIRNPNQIFPGQVLLLPPAQPTGPIPKLYTVKKGDTLSGIAKAKLGNANRWPEIFALNRDVITNPDRIITGQILVLPN</sequence>
<dbReference type="CDD" id="cd09819">
    <property type="entry name" value="An_peroxidase_bacterial_1"/>
    <property type="match status" value="1"/>
</dbReference>
<dbReference type="InterPro" id="IPR010255">
    <property type="entry name" value="Haem_peroxidase_sf"/>
</dbReference>
<dbReference type="Gene3D" id="1.10.640.10">
    <property type="entry name" value="Haem peroxidase domain superfamily, animal type"/>
    <property type="match status" value="1"/>
</dbReference>
<reference evidence="3 4" key="1">
    <citation type="submission" date="2015-10" db="EMBL/GenBank/DDBJ databases">
        <authorList>
            <person name="Gilbert D.G."/>
        </authorList>
    </citation>
    <scope>NUCLEOTIDE SEQUENCE [LARGE SCALE GENOMIC DNA]</scope>
    <source>
        <strain evidence="3 4">NRRL B-16712</strain>
    </source>
</reference>
<dbReference type="AlphaFoldDB" id="A0A101JGJ2"/>
<dbReference type="PANTHER" id="PTHR34700:SF4">
    <property type="entry name" value="PHAGE-LIKE ELEMENT PBSX PROTEIN XKDP"/>
    <property type="match status" value="1"/>
</dbReference>
<dbReference type="PROSITE" id="PS51782">
    <property type="entry name" value="LYSM"/>
    <property type="match status" value="2"/>
</dbReference>
<gene>
    <name evidence="3" type="ORF">ADL15_38785</name>
</gene>
<feature type="domain" description="LysM" evidence="2">
    <location>
        <begin position="526"/>
        <end position="575"/>
    </location>
</feature>
<dbReference type="GO" id="GO:0006979">
    <property type="term" value="P:response to oxidative stress"/>
    <property type="evidence" value="ECO:0007669"/>
    <property type="project" value="InterPro"/>
</dbReference>
<dbReference type="GO" id="GO:0004601">
    <property type="term" value="F:peroxidase activity"/>
    <property type="evidence" value="ECO:0007669"/>
    <property type="project" value="InterPro"/>
</dbReference>
<evidence type="ECO:0000313" key="4">
    <source>
        <dbReference type="Proteomes" id="UP000053244"/>
    </source>
</evidence>
<dbReference type="GO" id="GO:0020037">
    <property type="term" value="F:heme binding"/>
    <property type="evidence" value="ECO:0007669"/>
    <property type="project" value="InterPro"/>
</dbReference>
<comment type="caution">
    <text evidence="3">The sequence shown here is derived from an EMBL/GenBank/DDBJ whole genome shotgun (WGS) entry which is preliminary data.</text>
</comment>
<dbReference type="EMBL" id="LLZH01000307">
    <property type="protein sequence ID" value="KUL26340.1"/>
    <property type="molecule type" value="Genomic_DNA"/>
</dbReference>